<dbReference type="Pfam" id="PF02518">
    <property type="entry name" value="HATPase_c"/>
    <property type="match status" value="1"/>
</dbReference>
<dbReference type="RefSeq" id="WP_263712294.1">
    <property type="nucleotide sequence ID" value="NZ_JAOWKX010000004.1"/>
</dbReference>
<evidence type="ECO:0000259" key="16">
    <source>
        <dbReference type="PROSITE" id="PS50894"/>
    </source>
</evidence>
<dbReference type="InterPro" id="IPR004358">
    <property type="entry name" value="Sig_transdc_His_kin-like_C"/>
</dbReference>
<evidence type="ECO:0000256" key="9">
    <source>
        <dbReference type="ARBA" id="ARBA00022989"/>
    </source>
</evidence>
<evidence type="ECO:0000259" key="15">
    <source>
        <dbReference type="PROSITE" id="PS50110"/>
    </source>
</evidence>
<evidence type="ECO:0000256" key="7">
    <source>
        <dbReference type="ARBA" id="ARBA00022741"/>
    </source>
</evidence>
<dbReference type="SUPFAM" id="SSF47226">
    <property type="entry name" value="Histidine-containing phosphotransfer domain, HPT domain"/>
    <property type="match status" value="1"/>
</dbReference>
<dbReference type="Pfam" id="PF01627">
    <property type="entry name" value="Hpt"/>
    <property type="match status" value="1"/>
</dbReference>
<feature type="domain" description="Response regulatory" evidence="15">
    <location>
        <begin position="3"/>
        <end position="121"/>
    </location>
</feature>
<evidence type="ECO:0000256" key="8">
    <source>
        <dbReference type="ARBA" id="ARBA00022840"/>
    </source>
</evidence>
<feature type="domain" description="Response regulatory" evidence="15">
    <location>
        <begin position="644"/>
        <end position="760"/>
    </location>
</feature>
<dbReference type="InterPro" id="IPR011006">
    <property type="entry name" value="CheY-like_superfamily"/>
</dbReference>
<dbReference type="CDD" id="cd17546">
    <property type="entry name" value="REC_hyHK_CKI1_RcsC-like"/>
    <property type="match status" value="1"/>
</dbReference>
<dbReference type="Pfam" id="PF00072">
    <property type="entry name" value="Response_reg"/>
    <property type="match status" value="3"/>
</dbReference>
<dbReference type="Proteomes" id="UP001652504">
    <property type="component" value="Unassembled WGS sequence"/>
</dbReference>
<evidence type="ECO:0000259" key="14">
    <source>
        <dbReference type="PROSITE" id="PS50109"/>
    </source>
</evidence>
<dbReference type="Gene3D" id="1.20.120.160">
    <property type="entry name" value="HPT domain"/>
    <property type="match status" value="1"/>
</dbReference>
<keyword evidence="9" id="KW-1133">Transmembrane helix</keyword>
<evidence type="ECO:0000256" key="3">
    <source>
        <dbReference type="ARBA" id="ARBA00012438"/>
    </source>
</evidence>
<comment type="subcellular location">
    <subcellularLocation>
        <location evidence="2">Cell membrane</location>
        <topology evidence="2">Multi-pass membrane protein</topology>
    </subcellularLocation>
</comment>
<dbReference type="InterPro" id="IPR003594">
    <property type="entry name" value="HATPase_dom"/>
</dbReference>
<evidence type="ECO:0000256" key="12">
    <source>
        <dbReference type="PROSITE-ProRule" id="PRU00110"/>
    </source>
</evidence>
<name>A0ABT3A8S0_9ALTE</name>
<dbReference type="EC" id="2.7.13.3" evidence="3"/>
<evidence type="ECO:0000256" key="13">
    <source>
        <dbReference type="PROSITE-ProRule" id="PRU00169"/>
    </source>
</evidence>
<dbReference type="InterPro" id="IPR036641">
    <property type="entry name" value="HPT_dom_sf"/>
</dbReference>
<dbReference type="PRINTS" id="PR00344">
    <property type="entry name" value="BCTRLSENSOR"/>
</dbReference>
<comment type="caution">
    <text evidence="17">The sequence shown here is derived from an EMBL/GenBank/DDBJ whole genome shotgun (WGS) entry which is preliminary data.</text>
</comment>
<comment type="catalytic activity">
    <reaction evidence="1">
        <text>ATP + protein L-histidine = ADP + protein N-phospho-L-histidine.</text>
        <dbReference type="EC" id="2.7.13.3"/>
    </reaction>
</comment>
<feature type="domain" description="Response regulatory" evidence="15">
    <location>
        <begin position="504"/>
        <end position="617"/>
    </location>
</feature>
<dbReference type="Gene3D" id="3.40.50.2300">
    <property type="match status" value="3"/>
</dbReference>
<feature type="modified residue" description="Phosphohistidine" evidence="12">
    <location>
        <position position="849"/>
    </location>
</feature>
<evidence type="ECO:0000256" key="11">
    <source>
        <dbReference type="ARBA" id="ARBA00023136"/>
    </source>
</evidence>
<keyword evidence="10" id="KW-0902">Two-component regulatory system</keyword>
<evidence type="ECO:0000256" key="4">
    <source>
        <dbReference type="ARBA" id="ARBA00022475"/>
    </source>
</evidence>
<dbReference type="EMBL" id="JAOWKX010000004">
    <property type="protein sequence ID" value="MCV2885013.1"/>
    <property type="molecule type" value="Genomic_DNA"/>
</dbReference>
<dbReference type="PROSITE" id="PS50894">
    <property type="entry name" value="HPT"/>
    <property type="match status" value="1"/>
</dbReference>
<dbReference type="InterPro" id="IPR008207">
    <property type="entry name" value="Sig_transdc_His_kin_Hpt_dom"/>
</dbReference>
<dbReference type="PANTHER" id="PTHR45339:SF1">
    <property type="entry name" value="HYBRID SIGNAL TRANSDUCTION HISTIDINE KINASE J"/>
    <property type="match status" value="1"/>
</dbReference>
<accession>A0ABT3A8S0</accession>
<evidence type="ECO:0000256" key="6">
    <source>
        <dbReference type="ARBA" id="ARBA00022692"/>
    </source>
</evidence>
<dbReference type="CDD" id="cd00082">
    <property type="entry name" value="HisKA"/>
    <property type="match status" value="1"/>
</dbReference>
<keyword evidence="4" id="KW-1003">Cell membrane</keyword>
<feature type="modified residue" description="4-aspartylphosphate" evidence="13">
    <location>
        <position position="554"/>
    </location>
</feature>
<proteinExistence type="predicted"/>
<dbReference type="SMART" id="SM00448">
    <property type="entry name" value="REC"/>
    <property type="match status" value="3"/>
</dbReference>
<dbReference type="SMART" id="SM00387">
    <property type="entry name" value="HATPase_c"/>
    <property type="match status" value="1"/>
</dbReference>
<feature type="modified residue" description="4-aspartylphosphate" evidence="13">
    <location>
        <position position="693"/>
    </location>
</feature>
<feature type="domain" description="HPt" evidence="16">
    <location>
        <begin position="810"/>
        <end position="905"/>
    </location>
</feature>
<keyword evidence="18" id="KW-1185">Reference proteome</keyword>
<dbReference type="SUPFAM" id="SSF52172">
    <property type="entry name" value="CheY-like"/>
    <property type="match status" value="3"/>
</dbReference>
<protein>
    <recommendedName>
        <fullName evidence="3">histidine kinase</fullName>
        <ecNumber evidence="3">2.7.13.3</ecNumber>
    </recommendedName>
</protein>
<dbReference type="SUPFAM" id="SSF47384">
    <property type="entry name" value="Homodimeric domain of signal transducing histidine kinase"/>
    <property type="match status" value="1"/>
</dbReference>
<dbReference type="Pfam" id="PF00512">
    <property type="entry name" value="HisKA"/>
    <property type="match status" value="1"/>
</dbReference>
<feature type="modified residue" description="4-aspartylphosphate" evidence="13">
    <location>
        <position position="53"/>
    </location>
</feature>
<dbReference type="InterPro" id="IPR036890">
    <property type="entry name" value="HATPase_C_sf"/>
</dbReference>
<evidence type="ECO:0000256" key="1">
    <source>
        <dbReference type="ARBA" id="ARBA00000085"/>
    </source>
</evidence>
<keyword evidence="7" id="KW-0547">Nucleotide-binding</keyword>
<keyword evidence="11" id="KW-0472">Membrane</keyword>
<dbReference type="PROSITE" id="PS50110">
    <property type="entry name" value="RESPONSE_REGULATORY"/>
    <property type="match status" value="3"/>
</dbReference>
<dbReference type="PANTHER" id="PTHR45339">
    <property type="entry name" value="HYBRID SIGNAL TRANSDUCTION HISTIDINE KINASE J"/>
    <property type="match status" value="1"/>
</dbReference>
<keyword evidence="6" id="KW-0812">Transmembrane</keyword>
<sequence>MQKILLVDDKPANLVVLERILADTEVEKLQALSGNETLKVLWKHPDVTLILLDLNMPDMSGLEVAQILREMEQFCHIPIIFVTAADPSSDILSQAYGLGAVDFILKPIDDSVLLAKVNVFLSLEEKKHALERAVIEANYWRDFNHQVLDLAPSLLYLSADFSSFEPLNIRAKNADLSDAFNEFIHTHFHHNNKTLADATESRMNTHWRVEHGGKEETYVVTISPFYFGDKKQLLAALENVSEQENARRAAEEADRAKSNFLANMSHEIRTPLNGILGMASLLAREELNTSQREYANTILSCGEHLLTVINDILDFSKIEAGRMEIDRISFDLPSMVEACIMTFSTKALEKRIELAYEIEPRARISCSGDKTRLQQVLTNLVSNAVKFTHKGYVKLTVTVEEETQDGCLLTFSIQDSGIGIATEKIPQLFEAFTQAEMSTTRKYGGTGLGLTISRKLVDMMGGQLFVESDVDKGSRFYFTLPVADIGPSLIEPAAEVSPKIEGIRALIVDDMPVNLEILEKNLALWGLNVTSMSEPVVLEDVLSAAKNADLIILDYQMPSINGADLAQQIRSQLEMTPPIILFSSVLHIPEEERKLFTQITYKPFRLSVFFDVLMRALFDKHHRFTSQQKPITVKRATGNTYPLNLLIAEDNEVNQRLMQHYLRDMGYKPALAENGQQVLDYLRDHSVDVVLMDMLMPVMDGIQATKEIRQLYGDSAPEVIAVTANATKEDKALCKQVGMSDFLAKPVSDVHLAEALERAYARINNKRTAKGESPPRNQNQLPQHAVSKAAPLNFLSEIDVLDTQRFASFPTALQQQLVSSFENEWQAGQERILHCFEQDDFGQLEKSAHKLKGACYNIGCLQLGKICEHFQECGENQLSPEESLIALFSQAGNEALTTLKVSVNL</sequence>
<dbReference type="InterPro" id="IPR003661">
    <property type="entry name" value="HisK_dim/P_dom"/>
</dbReference>
<reference evidence="17 18" key="1">
    <citation type="submission" date="2022-10" db="EMBL/GenBank/DDBJ databases">
        <title>Aestuariibacter sp. AA17 isolated from Montipora capitata coral fragment.</title>
        <authorList>
            <person name="Emsley S.A."/>
            <person name="Pfannmuller K.M."/>
            <person name="Loughran R.M."/>
            <person name="Shlafstein M."/>
            <person name="Papke E."/>
            <person name="Saw J.H."/>
            <person name="Ushijima B."/>
            <person name="Videau P."/>
        </authorList>
    </citation>
    <scope>NUCLEOTIDE SEQUENCE [LARGE SCALE GENOMIC DNA]</scope>
    <source>
        <strain evidence="17 18">AA17</strain>
    </source>
</reference>
<evidence type="ECO:0000256" key="2">
    <source>
        <dbReference type="ARBA" id="ARBA00004651"/>
    </source>
</evidence>
<dbReference type="CDD" id="cd16922">
    <property type="entry name" value="HATPase_EvgS-ArcB-TorS-like"/>
    <property type="match status" value="1"/>
</dbReference>
<dbReference type="Gene3D" id="1.10.287.130">
    <property type="match status" value="1"/>
</dbReference>
<evidence type="ECO:0000256" key="5">
    <source>
        <dbReference type="ARBA" id="ARBA00022553"/>
    </source>
</evidence>
<feature type="domain" description="Histidine kinase" evidence="14">
    <location>
        <begin position="263"/>
        <end position="484"/>
    </location>
</feature>
<evidence type="ECO:0000256" key="10">
    <source>
        <dbReference type="ARBA" id="ARBA00023012"/>
    </source>
</evidence>
<keyword evidence="5 13" id="KW-0597">Phosphoprotein</keyword>
<evidence type="ECO:0000313" key="18">
    <source>
        <dbReference type="Proteomes" id="UP001652504"/>
    </source>
</evidence>
<gene>
    <name evidence="17" type="ORF">OE749_09920</name>
</gene>
<dbReference type="PROSITE" id="PS50109">
    <property type="entry name" value="HIS_KIN"/>
    <property type="match status" value="1"/>
</dbReference>
<dbReference type="Gene3D" id="3.30.565.10">
    <property type="entry name" value="Histidine kinase-like ATPase, C-terminal domain"/>
    <property type="match status" value="1"/>
</dbReference>
<dbReference type="InterPro" id="IPR005467">
    <property type="entry name" value="His_kinase_dom"/>
</dbReference>
<dbReference type="SMART" id="SM00388">
    <property type="entry name" value="HisKA"/>
    <property type="match status" value="1"/>
</dbReference>
<organism evidence="17 18">
    <name type="scientific">Fluctibacter corallii</name>
    <dbReference type="NCBI Taxonomy" id="2984329"/>
    <lineage>
        <taxon>Bacteria</taxon>
        <taxon>Pseudomonadati</taxon>
        <taxon>Pseudomonadota</taxon>
        <taxon>Gammaproteobacteria</taxon>
        <taxon>Alteromonadales</taxon>
        <taxon>Alteromonadaceae</taxon>
        <taxon>Fluctibacter</taxon>
    </lineage>
</organism>
<dbReference type="SUPFAM" id="SSF55874">
    <property type="entry name" value="ATPase domain of HSP90 chaperone/DNA topoisomerase II/histidine kinase"/>
    <property type="match status" value="1"/>
</dbReference>
<keyword evidence="8" id="KW-0067">ATP-binding</keyword>
<dbReference type="InterPro" id="IPR001789">
    <property type="entry name" value="Sig_transdc_resp-reg_receiver"/>
</dbReference>
<evidence type="ECO:0000313" key="17">
    <source>
        <dbReference type="EMBL" id="MCV2885013.1"/>
    </source>
</evidence>
<dbReference type="InterPro" id="IPR036097">
    <property type="entry name" value="HisK_dim/P_sf"/>
</dbReference>